<keyword evidence="2" id="KW-1185">Reference proteome</keyword>
<dbReference type="PANTHER" id="PTHR33332">
    <property type="entry name" value="REVERSE TRANSCRIPTASE DOMAIN-CONTAINING PROTEIN"/>
    <property type="match status" value="1"/>
</dbReference>
<organism evidence="1 2">
    <name type="scientific">Paramuricea clavata</name>
    <name type="common">Red gorgonian</name>
    <name type="synonym">Violescent sea-whip</name>
    <dbReference type="NCBI Taxonomy" id="317549"/>
    <lineage>
        <taxon>Eukaryota</taxon>
        <taxon>Metazoa</taxon>
        <taxon>Cnidaria</taxon>
        <taxon>Anthozoa</taxon>
        <taxon>Octocorallia</taxon>
        <taxon>Malacalcyonacea</taxon>
        <taxon>Plexauridae</taxon>
        <taxon>Paramuricea</taxon>
    </lineage>
</organism>
<dbReference type="PROSITE" id="PS50878">
    <property type="entry name" value="RT_POL"/>
    <property type="match status" value="1"/>
</dbReference>
<gene>
    <name evidence="1" type="ORF">PACLA_8A032715</name>
</gene>
<proteinExistence type="predicted"/>
<dbReference type="Proteomes" id="UP001152795">
    <property type="component" value="Unassembled WGS sequence"/>
</dbReference>
<name>A0A7D9KHG0_PARCT</name>
<feature type="non-terminal residue" evidence="1">
    <location>
        <position position="144"/>
    </location>
</feature>
<evidence type="ECO:0000313" key="2">
    <source>
        <dbReference type="Proteomes" id="UP001152795"/>
    </source>
</evidence>
<dbReference type="EMBL" id="CACRXK020037019">
    <property type="protein sequence ID" value="CAB4044959.1"/>
    <property type="molecule type" value="Genomic_DNA"/>
</dbReference>
<dbReference type="InterPro" id="IPR000477">
    <property type="entry name" value="RT_dom"/>
</dbReference>
<accession>A0A7D9KHG0</accession>
<dbReference type="Pfam" id="PF00078">
    <property type="entry name" value="RVT_1"/>
    <property type="match status" value="1"/>
</dbReference>
<protein>
    <submittedName>
        <fullName evidence="1">Uncharacterized protein</fullName>
    </submittedName>
</protein>
<feature type="non-terminal residue" evidence="1">
    <location>
        <position position="1"/>
    </location>
</feature>
<sequence>KLPIKDGVPQGSILGPILFSLYINDLPTVAQHCNIESYVDDSKLFLAFSLNELDDAVTKVNQDLKLTFESFCTNYLLINPTKTKLMVFGVPQLVSKLPQDITFTLMDKQLTNSSNAKDLGVTLDPYLNYSDHVANVVSSCMRAL</sequence>
<comment type="caution">
    <text evidence="1">The sequence shown here is derived from an EMBL/GenBank/DDBJ whole genome shotgun (WGS) entry which is preliminary data.</text>
</comment>
<reference evidence="1" key="1">
    <citation type="submission" date="2020-04" db="EMBL/GenBank/DDBJ databases">
        <authorList>
            <person name="Alioto T."/>
            <person name="Alioto T."/>
            <person name="Gomez Garrido J."/>
        </authorList>
    </citation>
    <scope>NUCLEOTIDE SEQUENCE</scope>
    <source>
        <strain evidence="1">A484AB</strain>
    </source>
</reference>
<dbReference type="OrthoDB" id="5987630at2759"/>
<dbReference type="AlphaFoldDB" id="A0A7D9KHG0"/>
<evidence type="ECO:0000313" key="1">
    <source>
        <dbReference type="EMBL" id="CAB4044959.1"/>
    </source>
</evidence>